<sequence>MMSFKLMVFASVFIICNFIKFSESLQCYNCSTKSTWDCGYKFKPSDEVGTVNCPDGVPCLKLKPPVIGGEYDIIQRGCYKQELCTNYSVCFTCDSGDLCNSSVNILPSFTCILLLTTVMCIYKYIIGR</sequence>
<keyword evidence="2" id="KW-0732">Signal</keyword>
<proteinExistence type="predicted"/>
<organism evidence="3 4">
    <name type="scientific">Ignelater luminosus</name>
    <name type="common">Cucubano</name>
    <name type="synonym">Pyrophorus luminosus</name>
    <dbReference type="NCBI Taxonomy" id="2038154"/>
    <lineage>
        <taxon>Eukaryota</taxon>
        <taxon>Metazoa</taxon>
        <taxon>Ecdysozoa</taxon>
        <taxon>Arthropoda</taxon>
        <taxon>Hexapoda</taxon>
        <taxon>Insecta</taxon>
        <taxon>Pterygota</taxon>
        <taxon>Neoptera</taxon>
        <taxon>Endopterygota</taxon>
        <taxon>Coleoptera</taxon>
        <taxon>Polyphaga</taxon>
        <taxon>Elateriformia</taxon>
        <taxon>Elateroidea</taxon>
        <taxon>Elateridae</taxon>
        <taxon>Agrypninae</taxon>
        <taxon>Pyrophorini</taxon>
        <taxon>Ignelater</taxon>
    </lineage>
</organism>
<comment type="caution">
    <text evidence="3">The sequence shown here is derived from an EMBL/GenBank/DDBJ whole genome shotgun (WGS) entry which is preliminary data.</text>
</comment>
<gene>
    <name evidence="3" type="ORF">ILUMI_12487</name>
</gene>
<dbReference type="Proteomes" id="UP000801492">
    <property type="component" value="Unassembled WGS sequence"/>
</dbReference>
<dbReference type="AlphaFoldDB" id="A0A8K0GBR2"/>
<evidence type="ECO:0000256" key="1">
    <source>
        <dbReference type="SAM" id="Phobius"/>
    </source>
</evidence>
<dbReference type="InterPro" id="IPR045860">
    <property type="entry name" value="Snake_toxin-like_sf"/>
</dbReference>
<evidence type="ECO:0000313" key="3">
    <source>
        <dbReference type="EMBL" id="KAF2893684.1"/>
    </source>
</evidence>
<reference evidence="3" key="1">
    <citation type="submission" date="2019-08" db="EMBL/GenBank/DDBJ databases">
        <title>The genome of the North American firefly Photinus pyralis.</title>
        <authorList>
            <consortium name="Photinus pyralis genome working group"/>
            <person name="Fallon T.R."/>
            <person name="Sander Lower S.E."/>
            <person name="Weng J.-K."/>
        </authorList>
    </citation>
    <scope>NUCLEOTIDE SEQUENCE</scope>
    <source>
        <strain evidence="3">TRF0915ILg1</strain>
        <tissue evidence="3">Whole body</tissue>
    </source>
</reference>
<name>A0A8K0GBR2_IGNLU</name>
<keyword evidence="1" id="KW-1133">Transmembrane helix</keyword>
<feature type="signal peptide" evidence="2">
    <location>
        <begin position="1"/>
        <end position="24"/>
    </location>
</feature>
<protein>
    <recommendedName>
        <fullName evidence="5">Protein quiver</fullName>
    </recommendedName>
</protein>
<feature type="transmembrane region" description="Helical" evidence="1">
    <location>
        <begin position="105"/>
        <end position="125"/>
    </location>
</feature>
<feature type="chain" id="PRO_5035469332" description="Protein quiver" evidence="2">
    <location>
        <begin position="25"/>
        <end position="128"/>
    </location>
</feature>
<evidence type="ECO:0000256" key="2">
    <source>
        <dbReference type="SAM" id="SignalP"/>
    </source>
</evidence>
<keyword evidence="4" id="KW-1185">Reference proteome</keyword>
<evidence type="ECO:0008006" key="5">
    <source>
        <dbReference type="Google" id="ProtNLM"/>
    </source>
</evidence>
<dbReference type="SUPFAM" id="SSF57302">
    <property type="entry name" value="Snake toxin-like"/>
    <property type="match status" value="1"/>
</dbReference>
<keyword evidence="1" id="KW-0472">Membrane</keyword>
<keyword evidence="1" id="KW-0812">Transmembrane</keyword>
<dbReference type="EMBL" id="VTPC01007757">
    <property type="protein sequence ID" value="KAF2893684.1"/>
    <property type="molecule type" value="Genomic_DNA"/>
</dbReference>
<evidence type="ECO:0000313" key="4">
    <source>
        <dbReference type="Proteomes" id="UP000801492"/>
    </source>
</evidence>
<accession>A0A8K0GBR2</accession>
<dbReference type="OrthoDB" id="10518436at2759"/>